<evidence type="ECO:0000313" key="7">
    <source>
        <dbReference type="Proteomes" id="UP001321477"/>
    </source>
</evidence>
<feature type="domain" description="Zinc finger DksA/TraR C4-type" evidence="5">
    <location>
        <begin position="41"/>
        <end position="73"/>
    </location>
</feature>
<dbReference type="InterPro" id="IPR000962">
    <property type="entry name" value="Znf_DskA_TraR"/>
</dbReference>
<evidence type="ECO:0000256" key="4">
    <source>
        <dbReference type="PROSITE-ProRule" id="PRU00510"/>
    </source>
</evidence>
<evidence type="ECO:0000259" key="5">
    <source>
        <dbReference type="Pfam" id="PF01258"/>
    </source>
</evidence>
<evidence type="ECO:0000313" key="6">
    <source>
        <dbReference type="EMBL" id="BDZ54880.1"/>
    </source>
</evidence>
<dbReference type="PANTHER" id="PTHR33823">
    <property type="entry name" value="RNA POLYMERASE-BINDING TRANSCRIPTION FACTOR DKSA-RELATED"/>
    <property type="match status" value="1"/>
</dbReference>
<keyword evidence="7" id="KW-1185">Reference proteome</keyword>
<evidence type="ECO:0000256" key="1">
    <source>
        <dbReference type="ARBA" id="ARBA00022723"/>
    </source>
</evidence>
<dbReference type="RefSeq" id="WP_234660255.1">
    <property type="nucleotide sequence ID" value="NZ_CP087879.1"/>
</dbReference>
<name>A0ABM8H257_9MICO</name>
<protein>
    <recommendedName>
        <fullName evidence="5">Zinc finger DksA/TraR C4-type domain-containing protein</fullName>
    </recommendedName>
</protein>
<evidence type="ECO:0000256" key="2">
    <source>
        <dbReference type="ARBA" id="ARBA00022771"/>
    </source>
</evidence>
<sequence length="77" mass="7934">MRSWTGTTALPGVDPIAYQTAAAHRLVLKQIINALDRLTAGTFGICARCGSAIAAGRLEAIPYVAACVDCQSRAGTG</sequence>
<organism evidence="6 7">
    <name type="scientific">Agromyces marinus</name>
    <dbReference type="NCBI Taxonomy" id="1389020"/>
    <lineage>
        <taxon>Bacteria</taxon>
        <taxon>Bacillati</taxon>
        <taxon>Actinomycetota</taxon>
        <taxon>Actinomycetes</taxon>
        <taxon>Micrococcales</taxon>
        <taxon>Microbacteriaceae</taxon>
        <taxon>Agromyces</taxon>
    </lineage>
</organism>
<dbReference type="SUPFAM" id="SSF57716">
    <property type="entry name" value="Glucocorticoid receptor-like (DNA-binding domain)"/>
    <property type="match status" value="1"/>
</dbReference>
<accession>A0ABM8H257</accession>
<dbReference type="Gene3D" id="1.20.120.910">
    <property type="entry name" value="DksA, coiled-coil domain"/>
    <property type="match status" value="1"/>
</dbReference>
<dbReference type="PROSITE" id="PS51128">
    <property type="entry name" value="ZF_DKSA_2"/>
    <property type="match status" value="1"/>
</dbReference>
<dbReference type="Pfam" id="PF01258">
    <property type="entry name" value="zf-dskA_traR"/>
    <property type="match status" value="1"/>
</dbReference>
<feature type="zinc finger region" description="dksA C4-type" evidence="4">
    <location>
        <begin position="46"/>
        <end position="70"/>
    </location>
</feature>
<evidence type="ECO:0000256" key="3">
    <source>
        <dbReference type="ARBA" id="ARBA00022833"/>
    </source>
</evidence>
<dbReference type="Proteomes" id="UP001321477">
    <property type="component" value="Chromosome"/>
</dbReference>
<gene>
    <name evidence="6" type="ORF">GCM10025870_19530</name>
</gene>
<keyword evidence="1" id="KW-0479">Metal-binding</keyword>
<keyword evidence="3" id="KW-0862">Zinc</keyword>
<proteinExistence type="predicted"/>
<dbReference type="EMBL" id="AP027734">
    <property type="protein sequence ID" value="BDZ54880.1"/>
    <property type="molecule type" value="Genomic_DNA"/>
</dbReference>
<reference evidence="7" key="1">
    <citation type="journal article" date="2019" name="Int. J. Syst. Evol. Microbiol.">
        <title>The Global Catalogue of Microorganisms (GCM) 10K type strain sequencing project: providing services to taxonomists for standard genome sequencing and annotation.</title>
        <authorList>
            <consortium name="The Broad Institute Genomics Platform"/>
            <consortium name="The Broad Institute Genome Sequencing Center for Infectious Disease"/>
            <person name="Wu L."/>
            <person name="Ma J."/>
        </authorList>
    </citation>
    <scope>NUCLEOTIDE SEQUENCE [LARGE SCALE GENOMIC DNA]</scope>
    <source>
        <strain evidence="7">NBRC 109019</strain>
    </source>
</reference>
<keyword evidence="2" id="KW-0863">Zinc-finger</keyword>